<dbReference type="AlphaFoldDB" id="A0A508Z694"/>
<name>A0A508Z694_LACRH</name>
<dbReference type="Proteomes" id="UP000307517">
    <property type="component" value="Unassembled WGS sequence"/>
</dbReference>
<reference evidence="2 5" key="2">
    <citation type="submission" date="2020-07" db="EMBL/GenBank/DDBJ databases">
        <title>Organ Donor 1.</title>
        <authorList>
            <person name="Marsh A.J."/>
            <person name="Azcarate-Peril M.A."/>
        </authorList>
    </citation>
    <scope>NUCLEOTIDE SEQUENCE [LARGE SCALE GENOMIC DNA]</scope>
    <source>
        <strain evidence="2 5">AMC0712</strain>
    </source>
</reference>
<dbReference type="Gene3D" id="3.40.470.10">
    <property type="entry name" value="Uracil-DNA glycosylase-like domain"/>
    <property type="match status" value="1"/>
</dbReference>
<evidence type="ECO:0000313" key="2">
    <source>
        <dbReference type="EMBL" id="NZA04440.1"/>
    </source>
</evidence>
<organism evidence="2 5">
    <name type="scientific">Lacticaseibacillus rhamnosus</name>
    <name type="common">Lactobacillus rhamnosus</name>
    <dbReference type="NCBI Taxonomy" id="47715"/>
    <lineage>
        <taxon>Bacteria</taxon>
        <taxon>Bacillati</taxon>
        <taxon>Bacillota</taxon>
        <taxon>Bacilli</taxon>
        <taxon>Lactobacillales</taxon>
        <taxon>Lactobacillaceae</taxon>
        <taxon>Lacticaseibacillus</taxon>
    </lineage>
</organism>
<proteinExistence type="predicted"/>
<feature type="domain" description="Uracil-DNA glycosylase-like" evidence="1">
    <location>
        <begin position="53"/>
        <end position="233"/>
    </location>
</feature>
<dbReference type="SUPFAM" id="SSF52141">
    <property type="entry name" value="Uracil-DNA glycosylase-like"/>
    <property type="match status" value="1"/>
</dbReference>
<dbReference type="InterPro" id="IPR005122">
    <property type="entry name" value="Uracil-DNA_glycosylase-like"/>
</dbReference>
<evidence type="ECO:0000313" key="3">
    <source>
        <dbReference type="EMBL" id="THC80287.1"/>
    </source>
</evidence>
<dbReference type="InterPro" id="IPR036895">
    <property type="entry name" value="Uracil-DNA_glycosylase-like_sf"/>
</dbReference>
<dbReference type="Pfam" id="PF03167">
    <property type="entry name" value="UDG"/>
    <property type="match status" value="1"/>
</dbReference>
<dbReference type="CDD" id="cd19375">
    <property type="entry name" value="UDG-F3-like_SMUG2"/>
    <property type="match status" value="1"/>
</dbReference>
<dbReference type="EMBL" id="JACCKI010000002">
    <property type="protein sequence ID" value="NZA04440.1"/>
    <property type="molecule type" value="Genomic_DNA"/>
</dbReference>
<dbReference type="EMBL" id="SSHM01000001">
    <property type="protein sequence ID" value="THC80287.1"/>
    <property type="molecule type" value="Genomic_DNA"/>
</dbReference>
<comment type="caution">
    <text evidence="2">The sequence shown here is derived from an EMBL/GenBank/DDBJ whole genome shotgun (WGS) entry which is preliminary data.</text>
</comment>
<evidence type="ECO:0000259" key="1">
    <source>
        <dbReference type="Pfam" id="PF03167"/>
    </source>
</evidence>
<protein>
    <submittedName>
        <fullName evidence="2">DUF4918 family protein</fullName>
    </submittedName>
</protein>
<reference evidence="3 4" key="1">
    <citation type="submission" date="2019-04" db="EMBL/GenBank/DDBJ databases">
        <title>Genome Announcement to Ensure Probiotic Safety of Lactobacillus rhamnosus UBLR-58.</title>
        <authorList>
            <person name="Sulthana A."/>
            <person name="Lakshmi S.G."/>
            <person name="Madempudi R.S."/>
        </authorList>
    </citation>
    <scope>NUCLEOTIDE SEQUENCE [LARGE SCALE GENOMIC DNA]</scope>
    <source>
        <strain evidence="3 4">UBLR-58</strain>
    </source>
</reference>
<gene>
    <name evidence="3" type="ORF">E6L36_07680</name>
    <name evidence="2" type="ORF">H0N82_04775</name>
</gene>
<dbReference type="InterPro" id="IPR032579">
    <property type="entry name" value="Phe_SMUG2-like"/>
</dbReference>
<dbReference type="RefSeq" id="WP_005689308.1">
    <property type="nucleotide sequence ID" value="NZ_CABFNI010000033.1"/>
</dbReference>
<evidence type="ECO:0000313" key="4">
    <source>
        <dbReference type="Proteomes" id="UP000307517"/>
    </source>
</evidence>
<evidence type="ECO:0000313" key="5">
    <source>
        <dbReference type="Proteomes" id="UP000552935"/>
    </source>
</evidence>
<sequence>MNEQANFATKVLTLHQRLASVKMTLPGSYQLVNPYSGEQKHAVDQITAAFYHKYFNDNHKRRLILGSSPARKGTAITGVPFEDAAELQAETGIAVAKFQIKPSSTNFLYDVMQQYGGKRKFYSDFYMSFACPLGLSKISAKGNVINSNYYETNVIKDRLMPFIVASLQEQIKLGVDTSVCYCIGSGENFKVLTSINQTYHFFGSIVPLEHPRYVMQYRFKDRARYIQKYVAALNCK</sequence>
<accession>A0A508Z694</accession>
<dbReference type="Proteomes" id="UP000552935">
    <property type="component" value="Unassembled WGS sequence"/>
</dbReference>